<protein>
    <submittedName>
        <fullName evidence="1">Uncharacterized protein</fullName>
    </submittedName>
</protein>
<accession>A0A2P2IIJ6</accession>
<sequence>MFQAISLISSSARGFQTPICPNSAFSLLCTLDVAGRFRHHSSAFSLTHCLFPSPELFLILLDLPHKLLHFLSSHRCMESILKRRMRMKKWRLR</sequence>
<dbReference type="EMBL" id="GGEC01000563">
    <property type="protein sequence ID" value="MBW81046.1"/>
    <property type="molecule type" value="Transcribed_RNA"/>
</dbReference>
<proteinExistence type="predicted"/>
<organism evidence="1">
    <name type="scientific">Rhizophora mucronata</name>
    <name type="common">Asiatic mangrove</name>
    <dbReference type="NCBI Taxonomy" id="61149"/>
    <lineage>
        <taxon>Eukaryota</taxon>
        <taxon>Viridiplantae</taxon>
        <taxon>Streptophyta</taxon>
        <taxon>Embryophyta</taxon>
        <taxon>Tracheophyta</taxon>
        <taxon>Spermatophyta</taxon>
        <taxon>Magnoliopsida</taxon>
        <taxon>eudicotyledons</taxon>
        <taxon>Gunneridae</taxon>
        <taxon>Pentapetalae</taxon>
        <taxon>rosids</taxon>
        <taxon>fabids</taxon>
        <taxon>Malpighiales</taxon>
        <taxon>Rhizophoraceae</taxon>
        <taxon>Rhizophora</taxon>
    </lineage>
</organism>
<evidence type="ECO:0000313" key="1">
    <source>
        <dbReference type="EMBL" id="MBW81046.1"/>
    </source>
</evidence>
<dbReference type="AlphaFoldDB" id="A0A2P2IIJ6"/>
<reference evidence="1" key="1">
    <citation type="submission" date="2018-02" db="EMBL/GenBank/DDBJ databases">
        <title>Rhizophora mucronata_Transcriptome.</title>
        <authorList>
            <person name="Meera S.P."/>
            <person name="Sreeshan A."/>
            <person name="Augustine A."/>
        </authorList>
    </citation>
    <scope>NUCLEOTIDE SEQUENCE</scope>
    <source>
        <tissue evidence="1">Leaf</tissue>
    </source>
</reference>
<name>A0A2P2IIJ6_RHIMU</name>